<feature type="region of interest" description="Disordered" evidence="7">
    <location>
        <begin position="81"/>
        <end position="107"/>
    </location>
</feature>
<gene>
    <name evidence="9" type="primary">SUMO</name>
</gene>
<name>C1C2M5_CALCM</name>
<organism evidence="9">
    <name type="scientific">Caligus clemensi</name>
    <name type="common">Sea louse</name>
    <dbReference type="NCBI Taxonomy" id="344056"/>
    <lineage>
        <taxon>Eukaryota</taxon>
        <taxon>Metazoa</taxon>
        <taxon>Ecdysozoa</taxon>
        <taxon>Arthropoda</taxon>
        <taxon>Crustacea</taxon>
        <taxon>Multicrustacea</taxon>
        <taxon>Hexanauplia</taxon>
        <taxon>Copepoda</taxon>
        <taxon>Siphonostomatoida</taxon>
        <taxon>Caligidae</taxon>
        <taxon>Caligus</taxon>
    </lineage>
</organism>
<sequence length="107" mass="12101">MSGENKDETEYIKLKVVGQDSNEIHFRVKMSTQMGKLKKSYSERVGVPLSSLRFLFDGRRINDDETPKALEMEQDDVIEVYQEQSGGNHHDPNTTTTTSTSTTSTDL</sequence>
<dbReference type="GO" id="GO:0005634">
    <property type="term" value="C:nucleus"/>
    <property type="evidence" value="ECO:0007669"/>
    <property type="project" value="UniProtKB-SubCell"/>
</dbReference>
<evidence type="ECO:0000256" key="5">
    <source>
        <dbReference type="ARBA" id="ARBA00023242"/>
    </source>
</evidence>
<dbReference type="SUPFAM" id="SSF54236">
    <property type="entry name" value="Ubiquitin-like"/>
    <property type="match status" value="1"/>
</dbReference>
<evidence type="ECO:0000313" key="9">
    <source>
        <dbReference type="EMBL" id="ACO15528.1"/>
    </source>
</evidence>
<dbReference type="PROSITE" id="PS50053">
    <property type="entry name" value="UBIQUITIN_2"/>
    <property type="match status" value="1"/>
</dbReference>
<evidence type="ECO:0000256" key="1">
    <source>
        <dbReference type="ARBA" id="ARBA00004123"/>
    </source>
</evidence>
<accession>C1C2M5</accession>
<feature type="domain" description="Ubiquitin-like" evidence="8">
    <location>
        <begin position="10"/>
        <end position="87"/>
    </location>
</feature>
<reference evidence="9" key="1">
    <citation type="submission" date="2009-03" db="EMBL/GenBank/DDBJ databases">
        <title>Caligus clemensi ESTs and full-length cDNAs.</title>
        <authorList>
            <person name="Yasuike M."/>
            <person name="von Schalburg K."/>
            <person name="Cooper G."/>
            <person name="Leong J."/>
            <person name="Jones S.R.M."/>
            <person name="Koop B.F."/>
        </authorList>
    </citation>
    <scope>NUCLEOTIDE SEQUENCE</scope>
    <source>
        <tissue evidence="9">Whole</tissue>
    </source>
</reference>
<dbReference type="Pfam" id="PF11976">
    <property type="entry name" value="Rad60-SLD"/>
    <property type="match status" value="1"/>
</dbReference>
<evidence type="ECO:0000256" key="2">
    <source>
        <dbReference type="ARBA" id="ARBA00009185"/>
    </source>
</evidence>
<dbReference type="SMART" id="SM00213">
    <property type="entry name" value="UBQ"/>
    <property type="match status" value="1"/>
</dbReference>
<dbReference type="InterPro" id="IPR046332">
    <property type="entry name" value="SUMO1_Ubl"/>
</dbReference>
<proteinExistence type="evidence at transcript level"/>
<keyword evidence="4 6" id="KW-0833">Ubl conjugation pathway</keyword>
<dbReference type="EMBL" id="BT081104">
    <property type="protein sequence ID" value="ACO15528.1"/>
    <property type="molecule type" value="mRNA"/>
</dbReference>
<protein>
    <recommendedName>
        <fullName evidence="6">Small ubiquitin-related modifier</fullName>
        <shortName evidence="6">SUMO</shortName>
    </recommendedName>
</protein>
<dbReference type="Gene3D" id="3.10.20.90">
    <property type="entry name" value="Phosphatidylinositol 3-kinase Catalytic Subunit, Chain A, domain 1"/>
    <property type="match status" value="1"/>
</dbReference>
<comment type="similarity">
    <text evidence="2 6">Belongs to the ubiquitin family. SUMO subfamily.</text>
</comment>
<evidence type="ECO:0000256" key="6">
    <source>
        <dbReference type="RuleBase" id="RU361190"/>
    </source>
</evidence>
<keyword evidence="5 6" id="KW-0539">Nucleus</keyword>
<feature type="compositionally biased region" description="Low complexity" evidence="7">
    <location>
        <begin position="94"/>
        <end position="107"/>
    </location>
</feature>
<keyword evidence="3" id="KW-1017">Isopeptide bond</keyword>
<evidence type="ECO:0000256" key="7">
    <source>
        <dbReference type="SAM" id="MobiDB-lite"/>
    </source>
</evidence>
<dbReference type="InterPro" id="IPR029071">
    <property type="entry name" value="Ubiquitin-like_domsf"/>
</dbReference>
<comment type="subcellular location">
    <subcellularLocation>
        <location evidence="1 6">Nucleus</location>
    </subcellularLocation>
</comment>
<dbReference type="InterPro" id="IPR022617">
    <property type="entry name" value="Rad60/SUMO-like_dom"/>
</dbReference>
<dbReference type="InterPro" id="IPR000626">
    <property type="entry name" value="Ubiquitin-like_dom"/>
</dbReference>
<dbReference type="PANTHER" id="PTHR10562">
    <property type="entry name" value="SMALL UBIQUITIN-RELATED MODIFIER"/>
    <property type="match status" value="1"/>
</dbReference>
<dbReference type="FunFam" id="3.10.20.90:FF:000280">
    <property type="entry name" value="Small ubiquitin-related modifier"/>
    <property type="match status" value="1"/>
</dbReference>
<evidence type="ECO:0000259" key="8">
    <source>
        <dbReference type="PROSITE" id="PS50053"/>
    </source>
</evidence>
<evidence type="ECO:0000256" key="4">
    <source>
        <dbReference type="ARBA" id="ARBA00022786"/>
    </source>
</evidence>
<dbReference type="CDD" id="cd16114">
    <property type="entry name" value="Ubl_SUMO1"/>
    <property type="match status" value="1"/>
</dbReference>
<dbReference type="AlphaFoldDB" id="C1C2M5"/>
<evidence type="ECO:0000256" key="3">
    <source>
        <dbReference type="ARBA" id="ARBA00022499"/>
    </source>
</evidence>